<accession>A0AAE0VZK1</accession>
<reference evidence="1" key="3">
    <citation type="submission" date="2023-05" db="EMBL/GenBank/DDBJ databases">
        <authorList>
            <person name="Smith C.H."/>
        </authorList>
    </citation>
    <scope>NUCLEOTIDE SEQUENCE</scope>
    <source>
        <strain evidence="1">CHS0354</strain>
        <tissue evidence="1">Mantle</tissue>
    </source>
</reference>
<name>A0AAE0VZK1_9BIVA</name>
<evidence type="ECO:0000313" key="1">
    <source>
        <dbReference type="EMBL" id="KAK3595007.1"/>
    </source>
</evidence>
<dbReference type="Proteomes" id="UP001195483">
    <property type="component" value="Unassembled WGS sequence"/>
</dbReference>
<gene>
    <name evidence="1" type="ORF">CHS0354_003735</name>
</gene>
<dbReference type="EMBL" id="JAEAOA010000291">
    <property type="protein sequence ID" value="KAK3595007.1"/>
    <property type="molecule type" value="Genomic_DNA"/>
</dbReference>
<keyword evidence="2" id="KW-1185">Reference proteome</keyword>
<evidence type="ECO:0000313" key="2">
    <source>
        <dbReference type="Proteomes" id="UP001195483"/>
    </source>
</evidence>
<dbReference type="AlphaFoldDB" id="A0AAE0VZK1"/>
<sequence length="147" mass="17395">MIETGEKVLSNRKGHKEEWIYQPAWNDVEEGKRLRIAFLEERYRRNKLFPKSTLAKIEKHIKRQRDRSRRLCTWSHKATRLATIYPLITDLIPVAEKDLAINLDDITETKVRGTIKALKHGKAYIHKYWSGDTETPTIRQLLEQTIE</sequence>
<proteinExistence type="predicted"/>
<protein>
    <submittedName>
        <fullName evidence="1">Uncharacterized protein</fullName>
    </submittedName>
</protein>
<comment type="caution">
    <text evidence="1">The sequence shown here is derived from an EMBL/GenBank/DDBJ whole genome shotgun (WGS) entry which is preliminary data.</text>
</comment>
<reference evidence="1" key="1">
    <citation type="journal article" date="2021" name="Genome Biol. Evol.">
        <title>A High-Quality Reference Genome for a Parasitic Bivalve with Doubly Uniparental Inheritance (Bivalvia: Unionida).</title>
        <authorList>
            <person name="Smith C.H."/>
        </authorList>
    </citation>
    <scope>NUCLEOTIDE SEQUENCE</scope>
    <source>
        <strain evidence="1">CHS0354</strain>
    </source>
</reference>
<organism evidence="1 2">
    <name type="scientific">Potamilus streckersoni</name>
    <dbReference type="NCBI Taxonomy" id="2493646"/>
    <lineage>
        <taxon>Eukaryota</taxon>
        <taxon>Metazoa</taxon>
        <taxon>Spiralia</taxon>
        <taxon>Lophotrochozoa</taxon>
        <taxon>Mollusca</taxon>
        <taxon>Bivalvia</taxon>
        <taxon>Autobranchia</taxon>
        <taxon>Heteroconchia</taxon>
        <taxon>Palaeoheterodonta</taxon>
        <taxon>Unionida</taxon>
        <taxon>Unionoidea</taxon>
        <taxon>Unionidae</taxon>
        <taxon>Ambleminae</taxon>
        <taxon>Lampsilini</taxon>
        <taxon>Potamilus</taxon>
    </lineage>
</organism>
<reference evidence="1" key="2">
    <citation type="journal article" date="2021" name="Genome Biol. Evol.">
        <title>Developing a high-quality reference genome for a parasitic bivalve with doubly uniparental inheritance (Bivalvia: Unionida).</title>
        <authorList>
            <person name="Smith C.H."/>
        </authorList>
    </citation>
    <scope>NUCLEOTIDE SEQUENCE</scope>
    <source>
        <strain evidence="1">CHS0354</strain>
        <tissue evidence="1">Mantle</tissue>
    </source>
</reference>